<comment type="caution">
    <text evidence="1">The sequence shown here is derived from an EMBL/GenBank/DDBJ whole genome shotgun (WGS) entry which is preliminary data.</text>
</comment>
<gene>
    <name evidence="1" type="ORF">IAC78_03155</name>
</gene>
<evidence type="ECO:0008006" key="3">
    <source>
        <dbReference type="Google" id="ProtNLM"/>
    </source>
</evidence>
<dbReference type="EMBL" id="JADING010000089">
    <property type="protein sequence ID" value="MBO8414453.1"/>
    <property type="molecule type" value="Genomic_DNA"/>
</dbReference>
<reference evidence="1" key="2">
    <citation type="journal article" date="2021" name="PeerJ">
        <title>Extensive microbial diversity within the chicken gut microbiome revealed by metagenomics and culture.</title>
        <authorList>
            <person name="Gilroy R."/>
            <person name="Ravi A."/>
            <person name="Getino M."/>
            <person name="Pursley I."/>
            <person name="Horton D.L."/>
            <person name="Alikhan N.F."/>
            <person name="Baker D."/>
            <person name="Gharbi K."/>
            <person name="Hall N."/>
            <person name="Watson M."/>
            <person name="Adriaenssens E.M."/>
            <person name="Foster-Nyarko E."/>
            <person name="Jarju S."/>
            <person name="Secka A."/>
            <person name="Antonio M."/>
            <person name="Oren A."/>
            <person name="Chaudhuri R.R."/>
            <person name="La Ragione R."/>
            <person name="Hildebrand F."/>
            <person name="Pallen M.J."/>
        </authorList>
    </citation>
    <scope>NUCLEOTIDE SEQUENCE</scope>
    <source>
        <strain evidence="1">1748</strain>
    </source>
</reference>
<protein>
    <recommendedName>
        <fullName evidence="3">Spermidine synthase</fullName>
    </recommendedName>
</protein>
<dbReference type="Proteomes" id="UP000823629">
    <property type="component" value="Unassembled WGS sequence"/>
</dbReference>
<dbReference type="InterPro" id="IPR029063">
    <property type="entry name" value="SAM-dependent_MTases_sf"/>
</dbReference>
<evidence type="ECO:0000313" key="2">
    <source>
        <dbReference type="Proteomes" id="UP000823629"/>
    </source>
</evidence>
<proteinExistence type="predicted"/>
<reference evidence="1" key="1">
    <citation type="submission" date="2020-10" db="EMBL/GenBank/DDBJ databases">
        <authorList>
            <person name="Gilroy R."/>
        </authorList>
    </citation>
    <scope>NUCLEOTIDE SEQUENCE</scope>
    <source>
        <strain evidence="1">1748</strain>
    </source>
</reference>
<organism evidence="1 2">
    <name type="scientific">Candidatus Scatoplasma merdavium</name>
    <dbReference type="NCBI Taxonomy" id="2840932"/>
    <lineage>
        <taxon>Bacteria</taxon>
        <taxon>Bacillati</taxon>
        <taxon>Bacillota</taxon>
        <taxon>Bacilli</taxon>
        <taxon>Bacillales</taxon>
        <taxon>Candidatus Scatoplasma</taxon>
    </lineage>
</organism>
<accession>A0A9D9D9N4</accession>
<dbReference type="SUPFAM" id="SSF53335">
    <property type="entry name" value="S-adenosyl-L-methionine-dependent methyltransferases"/>
    <property type="match status" value="1"/>
</dbReference>
<dbReference type="Gene3D" id="3.40.50.150">
    <property type="entry name" value="Vaccinia Virus protein VP39"/>
    <property type="match status" value="1"/>
</dbReference>
<name>A0A9D9D9N4_9BACL</name>
<dbReference type="AlphaFoldDB" id="A0A9D9D9N4"/>
<sequence length="352" mass="41767">MKILFDKNDHNLKKLVENLDNSIFFSDALNNYIYNQEELEIDPFNDDINSVLKEQFFSLNSLTPSDVKHFPCQLSFNRLSPIDYKNDAYVKKVNPKPFKYNDIKLNCETYFPYEVFLFDQTKTKFERNLPLETSYLGYFPSQINYLTIKDKSTNWMVITPYEIQTMKDSIKRAKGHVVTFGLGLGYFAFHASNKDNVNKVTIVELNKDVITVFTKCILPFFEHKEKIELINLDAKDYLKKNPKFDYLFIDTYHNEVDGLSHFASFYPYLKTCDKSKYDFWIKESIDTYFRRLISADLISSLNKEKFIFDDPFLDKLFNRLRNLTKDMEFHSFEELLNFYSASSLDSIYKQII</sequence>
<evidence type="ECO:0000313" key="1">
    <source>
        <dbReference type="EMBL" id="MBO8414453.1"/>
    </source>
</evidence>